<feature type="active site" description="Phosphocysteine intermediate" evidence="2">
    <location>
        <position position="118"/>
    </location>
</feature>
<dbReference type="Pfam" id="PF00782">
    <property type="entry name" value="DSPc"/>
    <property type="match status" value="1"/>
</dbReference>
<dbReference type="GO" id="GO:0033549">
    <property type="term" value="F:MAP kinase phosphatase activity"/>
    <property type="evidence" value="ECO:0007669"/>
    <property type="project" value="TreeGrafter"/>
</dbReference>
<comment type="similarity">
    <text evidence="1">Belongs to the protein-tyrosine phosphatase family. Non-receptor class dual specificity subfamily.</text>
</comment>
<reference evidence="5 6" key="1">
    <citation type="submission" date="2020-06" db="EMBL/GenBank/DDBJ databases">
        <authorList>
            <person name="Li R."/>
            <person name="Bekaert M."/>
        </authorList>
    </citation>
    <scope>NUCLEOTIDE SEQUENCE [LARGE SCALE GENOMIC DNA]</scope>
    <source>
        <strain evidence="6">wild</strain>
    </source>
</reference>
<evidence type="ECO:0000313" key="5">
    <source>
        <dbReference type="EMBL" id="CAC5401351.1"/>
    </source>
</evidence>
<dbReference type="InterPro" id="IPR000387">
    <property type="entry name" value="Tyr_Pase_dom"/>
</dbReference>
<feature type="domain" description="Tyrosine-protein phosphatase" evidence="3">
    <location>
        <begin position="28"/>
        <end position="173"/>
    </location>
</feature>
<dbReference type="Gene3D" id="3.90.190.10">
    <property type="entry name" value="Protein tyrosine phosphatase superfamily"/>
    <property type="match status" value="1"/>
</dbReference>
<dbReference type="PROSITE" id="PS50054">
    <property type="entry name" value="TYR_PHOSPHATASE_DUAL"/>
    <property type="match status" value="1"/>
</dbReference>
<evidence type="ECO:0000259" key="4">
    <source>
        <dbReference type="PROSITE" id="PS50056"/>
    </source>
</evidence>
<dbReference type="PANTHER" id="PTHR45682">
    <property type="entry name" value="AGAP008228-PA"/>
    <property type="match status" value="1"/>
</dbReference>
<dbReference type="CDD" id="cd14498">
    <property type="entry name" value="DSP"/>
    <property type="match status" value="1"/>
</dbReference>
<dbReference type="InterPro" id="IPR020405">
    <property type="entry name" value="Atypical_DUSP_subfamA"/>
</dbReference>
<dbReference type="GO" id="GO:0005737">
    <property type="term" value="C:cytoplasm"/>
    <property type="evidence" value="ECO:0007669"/>
    <property type="project" value="TreeGrafter"/>
</dbReference>
<dbReference type="AlphaFoldDB" id="A0A6J8D0M0"/>
<evidence type="ECO:0008006" key="7">
    <source>
        <dbReference type="Google" id="ProtNLM"/>
    </source>
</evidence>
<dbReference type="Proteomes" id="UP000507470">
    <property type="component" value="Unassembled WGS sequence"/>
</dbReference>
<feature type="domain" description="Tyrosine specific protein phosphatases" evidence="4">
    <location>
        <begin position="98"/>
        <end position="152"/>
    </location>
</feature>
<dbReference type="InterPro" id="IPR029021">
    <property type="entry name" value="Prot-tyrosine_phosphatase-like"/>
</dbReference>
<dbReference type="GO" id="GO:0008138">
    <property type="term" value="F:protein tyrosine/serine/threonine phosphatase activity"/>
    <property type="evidence" value="ECO:0007669"/>
    <property type="project" value="InterPro"/>
</dbReference>
<dbReference type="SUPFAM" id="SSF52799">
    <property type="entry name" value="(Phosphotyrosine protein) phosphatases II"/>
    <property type="match status" value="1"/>
</dbReference>
<dbReference type="OrthoDB" id="253091at2759"/>
<evidence type="ECO:0000256" key="2">
    <source>
        <dbReference type="PIRSR" id="PIRSR620405-1"/>
    </source>
</evidence>
<gene>
    <name evidence="5" type="ORF">MCOR_35443</name>
</gene>
<keyword evidence="6" id="KW-1185">Reference proteome</keyword>
<evidence type="ECO:0000256" key="1">
    <source>
        <dbReference type="ARBA" id="ARBA00008601"/>
    </source>
</evidence>
<evidence type="ECO:0000313" key="6">
    <source>
        <dbReference type="Proteomes" id="UP000507470"/>
    </source>
</evidence>
<organism evidence="5 6">
    <name type="scientific">Mytilus coruscus</name>
    <name type="common">Sea mussel</name>
    <dbReference type="NCBI Taxonomy" id="42192"/>
    <lineage>
        <taxon>Eukaryota</taxon>
        <taxon>Metazoa</taxon>
        <taxon>Spiralia</taxon>
        <taxon>Lophotrochozoa</taxon>
        <taxon>Mollusca</taxon>
        <taxon>Bivalvia</taxon>
        <taxon>Autobranchia</taxon>
        <taxon>Pteriomorphia</taxon>
        <taxon>Mytilida</taxon>
        <taxon>Mytiloidea</taxon>
        <taxon>Mytilidae</taxon>
        <taxon>Mytilinae</taxon>
        <taxon>Mytilus</taxon>
    </lineage>
</organism>
<dbReference type="PANTHER" id="PTHR45682:SF1">
    <property type="entry name" value="DUAL SPECIFICITY PROTEIN PHOSPHATASE 3"/>
    <property type="match status" value="1"/>
</dbReference>
<accession>A0A6J8D0M0</accession>
<proteinExistence type="inferred from homology"/>
<name>A0A6J8D0M0_MYTCO</name>
<evidence type="ECO:0000259" key="3">
    <source>
        <dbReference type="PROSITE" id="PS50054"/>
    </source>
</evidence>
<dbReference type="EMBL" id="CACVKT020006394">
    <property type="protein sequence ID" value="CAC5401351.1"/>
    <property type="molecule type" value="Genomic_DNA"/>
</dbReference>
<sequence>MELSYDVQLCNEVLMYFMDRKSDGADSNINEVYKNLFVGNEVIARDAAKLKELGINLVINLSPNEVKTNPLIYEPYDIKYCPLSSDDNVYTCLINIVEDGADLIEDTIKDGGKVLVHCSGGVRKSPAMAIAYLMIKEQLPIWNAVKCIRRCRKKQEWDYFLDKINDDDSLGTGENENTMEFSDSHKHEWDYFLDKINENDSLGTGEKRKYDGIFRLT</sequence>
<protein>
    <recommendedName>
        <fullName evidence="7">Protein-tyrosine-phosphatase</fullName>
    </recommendedName>
</protein>
<dbReference type="InterPro" id="IPR020422">
    <property type="entry name" value="TYR_PHOSPHATASE_DUAL_dom"/>
</dbReference>
<dbReference type="InterPro" id="IPR000340">
    <property type="entry name" value="Dual-sp_phosphatase_cat-dom"/>
</dbReference>
<dbReference type="GO" id="GO:0043409">
    <property type="term" value="P:negative regulation of MAPK cascade"/>
    <property type="evidence" value="ECO:0007669"/>
    <property type="project" value="TreeGrafter"/>
</dbReference>
<dbReference type="PROSITE" id="PS50056">
    <property type="entry name" value="TYR_PHOSPHATASE_2"/>
    <property type="match status" value="1"/>
</dbReference>
<dbReference type="SMART" id="SM00195">
    <property type="entry name" value="DSPc"/>
    <property type="match status" value="1"/>
</dbReference>